<accession>A0ABY8XC60</accession>
<dbReference type="Gene3D" id="3.90.79.10">
    <property type="entry name" value="Nucleoside Triphosphate Pyrophosphohydrolase"/>
    <property type="match status" value="1"/>
</dbReference>
<organism evidence="5 6">
    <name type="scientific">Paenibacillus polygoni</name>
    <dbReference type="NCBI Taxonomy" id="3050112"/>
    <lineage>
        <taxon>Bacteria</taxon>
        <taxon>Bacillati</taxon>
        <taxon>Bacillota</taxon>
        <taxon>Bacilli</taxon>
        <taxon>Bacillales</taxon>
        <taxon>Paenibacillaceae</taxon>
        <taxon>Paenibacillus</taxon>
    </lineage>
</organism>
<dbReference type="InterPro" id="IPR000086">
    <property type="entry name" value="NUDIX_hydrolase_dom"/>
</dbReference>
<dbReference type="PRINTS" id="PR00502">
    <property type="entry name" value="NUDIXFAMILY"/>
</dbReference>
<keyword evidence="6" id="KW-1185">Reference proteome</keyword>
<dbReference type="PANTHER" id="PTHR43046:SF14">
    <property type="entry name" value="MUTT_NUDIX FAMILY PROTEIN"/>
    <property type="match status" value="1"/>
</dbReference>
<gene>
    <name evidence="5" type="ORF">QPK24_10875</name>
</gene>
<feature type="domain" description="Nudix hydrolase" evidence="4">
    <location>
        <begin position="3"/>
        <end position="125"/>
    </location>
</feature>
<dbReference type="Pfam" id="PF00293">
    <property type="entry name" value="NUDIX"/>
    <property type="match status" value="1"/>
</dbReference>
<dbReference type="PROSITE" id="PS00893">
    <property type="entry name" value="NUDIX_BOX"/>
    <property type="match status" value="1"/>
</dbReference>
<reference evidence="5 6" key="1">
    <citation type="submission" date="2023-06" db="EMBL/GenBank/DDBJ databases">
        <title>Paenibacillus polygonum sp. nov., an endophytic bacterium, isolated from Polygonum lapathifolium L. in Nanji Wetland National Nature Reserve, South of Poyang Lake, Jiangxi Province, China.</title>
        <authorList>
            <person name="Yu Z."/>
        </authorList>
    </citation>
    <scope>NUCLEOTIDE SEQUENCE [LARGE SCALE GENOMIC DNA]</scope>
    <source>
        <strain evidence="5 6">C31</strain>
    </source>
</reference>
<dbReference type="RefSeq" id="WP_285748612.1">
    <property type="nucleotide sequence ID" value="NZ_CP127162.1"/>
</dbReference>
<dbReference type="InterPro" id="IPR020084">
    <property type="entry name" value="NUDIX_hydrolase_CS"/>
</dbReference>
<dbReference type="InterPro" id="IPR015797">
    <property type="entry name" value="NUDIX_hydrolase-like_dom_sf"/>
</dbReference>
<evidence type="ECO:0000256" key="1">
    <source>
        <dbReference type="ARBA" id="ARBA00001946"/>
    </source>
</evidence>
<name>A0ABY8XC60_9BACL</name>
<evidence type="ECO:0000259" key="4">
    <source>
        <dbReference type="PROSITE" id="PS51462"/>
    </source>
</evidence>
<sequence>MKRSHDASGIIIIDEHNRVLLVHQTYGKKQWSVPGGVVEEGESVWDGARRELKEEVNIEVNEMDLSGIYFMPHRNGYIYTFKTDGYVGSIEVDNKEIDEYGFFNIDNLPKPISNFTVERLIDAVTNNKTVFKDQHIDNYLVIE</sequence>
<evidence type="ECO:0000256" key="2">
    <source>
        <dbReference type="ARBA" id="ARBA00022801"/>
    </source>
</evidence>
<dbReference type="PANTHER" id="PTHR43046">
    <property type="entry name" value="GDP-MANNOSE MANNOSYL HYDROLASE"/>
    <property type="match status" value="1"/>
</dbReference>
<comment type="cofactor">
    <cofactor evidence="1">
        <name>Mg(2+)</name>
        <dbReference type="ChEBI" id="CHEBI:18420"/>
    </cofactor>
</comment>
<dbReference type="InterPro" id="IPR020476">
    <property type="entry name" value="Nudix_hydrolase"/>
</dbReference>
<dbReference type="PROSITE" id="PS51462">
    <property type="entry name" value="NUDIX"/>
    <property type="match status" value="1"/>
</dbReference>
<evidence type="ECO:0000313" key="5">
    <source>
        <dbReference type="EMBL" id="WIV21131.1"/>
    </source>
</evidence>
<evidence type="ECO:0000313" key="6">
    <source>
        <dbReference type="Proteomes" id="UP001236415"/>
    </source>
</evidence>
<dbReference type="Proteomes" id="UP001236415">
    <property type="component" value="Chromosome"/>
</dbReference>
<protein>
    <submittedName>
        <fullName evidence="5">NUDIX domain-containing protein</fullName>
    </submittedName>
</protein>
<keyword evidence="2 3" id="KW-0378">Hydrolase</keyword>
<comment type="similarity">
    <text evidence="3">Belongs to the Nudix hydrolase family.</text>
</comment>
<dbReference type="SUPFAM" id="SSF55811">
    <property type="entry name" value="Nudix"/>
    <property type="match status" value="1"/>
</dbReference>
<evidence type="ECO:0000256" key="3">
    <source>
        <dbReference type="RuleBase" id="RU003476"/>
    </source>
</evidence>
<dbReference type="EMBL" id="CP127162">
    <property type="protein sequence ID" value="WIV21131.1"/>
    <property type="molecule type" value="Genomic_DNA"/>
</dbReference>
<proteinExistence type="inferred from homology"/>